<evidence type="ECO:0000256" key="1">
    <source>
        <dbReference type="SAM" id="MobiDB-lite"/>
    </source>
</evidence>
<gene>
    <name evidence="2" type="ORF">M011DRAFT_459771</name>
</gene>
<accession>A0A6A6V9B2</accession>
<dbReference type="EMBL" id="MU006580">
    <property type="protein sequence ID" value="KAF2745881.1"/>
    <property type="molecule type" value="Genomic_DNA"/>
</dbReference>
<keyword evidence="3" id="KW-1185">Reference proteome</keyword>
<evidence type="ECO:0000313" key="2">
    <source>
        <dbReference type="EMBL" id="KAF2745881.1"/>
    </source>
</evidence>
<name>A0A6A6V9B2_9PLEO</name>
<feature type="compositionally biased region" description="Gly residues" evidence="1">
    <location>
        <begin position="202"/>
        <end position="211"/>
    </location>
</feature>
<organism evidence="2 3">
    <name type="scientific">Sporormia fimetaria CBS 119925</name>
    <dbReference type="NCBI Taxonomy" id="1340428"/>
    <lineage>
        <taxon>Eukaryota</taxon>
        <taxon>Fungi</taxon>
        <taxon>Dikarya</taxon>
        <taxon>Ascomycota</taxon>
        <taxon>Pezizomycotina</taxon>
        <taxon>Dothideomycetes</taxon>
        <taxon>Pleosporomycetidae</taxon>
        <taxon>Pleosporales</taxon>
        <taxon>Sporormiaceae</taxon>
        <taxon>Sporormia</taxon>
    </lineage>
</organism>
<protein>
    <submittedName>
        <fullName evidence="2">Uncharacterized protein</fullName>
    </submittedName>
</protein>
<reference evidence="2" key="1">
    <citation type="journal article" date="2020" name="Stud. Mycol.">
        <title>101 Dothideomycetes genomes: a test case for predicting lifestyles and emergence of pathogens.</title>
        <authorList>
            <person name="Haridas S."/>
            <person name="Albert R."/>
            <person name="Binder M."/>
            <person name="Bloem J."/>
            <person name="Labutti K."/>
            <person name="Salamov A."/>
            <person name="Andreopoulos B."/>
            <person name="Baker S."/>
            <person name="Barry K."/>
            <person name="Bills G."/>
            <person name="Bluhm B."/>
            <person name="Cannon C."/>
            <person name="Castanera R."/>
            <person name="Culley D."/>
            <person name="Daum C."/>
            <person name="Ezra D."/>
            <person name="Gonzalez J."/>
            <person name="Henrissat B."/>
            <person name="Kuo A."/>
            <person name="Liang C."/>
            <person name="Lipzen A."/>
            <person name="Lutzoni F."/>
            <person name="Magnuson J."/>
            <person name="Mondo S."/>
            <person name="Nolan M."/>
            <person name="Ohm R."/>
            <person name="Pangilinan J."/>
            <person name="Park H.-J."/>
            <person name="Ramirez L."/>
            <person name="Alfaro M."/>
            <person name="Sun H."/>
            <person name="Tritt A."/>
            <person name="Yoshinaga Y."/>
            <person name="Zwiers L.-H."/>
            <person name="Turgeon B."/>
            <person name="Goodwin S."/>
            <person name="Spatafora J."/>
            <person name="Crous P."/>
            <person name="Grigoriev I."/>
        </authorList>
    </citation>
    <scope>NUCLEOTIDE SEQUENCE</scope>
    <source>
        <strain evidence="2">CBS 119925</strain>
    </source>
</reference>
<evidence type="ECO:0000313" key="3">
    <source>
        <dbReference type="Proteomes" id="UP000799440"/>
    </source>
</evidence>
<feature type="region of interest" description="Disordered" evidence="1">
    <location>
        <begin position="190"/>
        <end position="234"/>
    </location>
</feature>
<dbReference type="AlphaFoldDB" id="A0A6A6V9B2"/>
<dbReference type="Proteomes" id="UP000799440">
    <property type="component" value="Unassembled WGS sequence"/>
</dbReference>
<feature type="compositionally biased region" description="Basic residues" evidence="1">
    <location>
        <begin position="224"/>
        <end position="234"/>
    </location>
</feature>
<proteinExistence type="predicted"/>
<sequence>MYRDLAGNGCVTKEDVSESSSVKATGGIVIVKWLWKTWYEAVTARCVSQGHQLASGNEKPLRSPGRGLRYMIQEDEMVEWSWGRAAVEEELSNDAAEGKSWSYEAVKTGACESSVGGSVVWRDKARCWLKEAPGGDRLANAGDRWLAESLTQAKGRRACLLALRRGGRRSVKVHHCWCCGGGDSGSDGLRSGGRGQLLTGSGASGGGGGGAANSEQSFTPRPSARTRHFAQRSP</sequence>